<accession>A0A5J9TAS7</accession>
<evidence type="ECO:0008006" key="14">
    <source>
        <dbReference type="Google" id="ProtNLM"/>
    </source>
</evidence>
<evidence type="ECO:0000313" key="12">
    <source>
        <dbReference type="EMBL" id="TVU08389.1"/>
    </source>
</evidence>
<feature type="compositionally biased region" description="Basic and acidic residues" evidence="9">
    <location>
        <begin position="163"/>
        <end position="172"/>
    </location>
</feature>
<organism evidence="12 13">
    <name type="scientific">Eragrostis curvula</name>
    <name type="common">weeping love grass</name>
    <dbReference type="NCBI Taxonomy" id="38414"/>
    <lineage>
        <taxon>Eukaryota</taxon>
        <taxon>Viridiplantae</taxon>
        <taxon>Streptophyta</taxon>
        <taxon>Embryophyta</taxon>
        <taxon>Tracheophyta</taxon>
        <taxon>Spermatophyta</taxon>
        <taxon>Magnoliopsida</taxon>
        <taxon>Liliopsida</taxon>
        <taxon>Poales</taxon>
        <taxon>Poaceae</taxon>
        <taxon>PACMAD clade</taxon>
        <taxon>Chloridoideae</taxon>
        <taxon>Eragrostideae</taxon>
        <taxon>Eragrostidinae</taxon>
        <taxon>Eragrostis</taxon>
    </lineage>
</organism>
<dbReference type="Proteomes" id="UP000324897">
    <property type="component" value="Chromosome 3"/>
</dbReference>
<name>A0A5J9TAS7_9POAL</name>
<dbReference type="InterPro" id="IPR045281">
    <property type="entry name" value="CONSTANS-like"/>
</dbReference>
<evidence type="ECO:0000256" key="2">
    <source>
        <dbReference type="ARBA" id="ARBA00010024"/>
    </source>
</evidence>
<dbReference type="GO" id="GO:0003700">
    <property type="term" value="F:DNA-binding transcription factor activity"/>
    <property type="evidence" value="ECO:0007669"/>
    <property type="project" value="TreeGrafter"/>
</dbReference>
<keyword evidence="13" id="KW-1185">Reference proteome</keyword>
<dbReference type="InterPro" id="IPR000315">
    <property type="entry name" value="Znf_B-box"/>
</dbReference>
<dbReference type="AlphaFoldDB" id="A0A5J9TAS7"/>
<dbReference type="InterPro" id="IPR049808">
    <property type="entry name" value="CONSTANS-like_Bbox1"/>
</dbReference>
<evidence type="ECO:0000256" key="7">
    <source>
        <dbReference type="PROSITE-ProRule" id="PRU00024"/>
    </source>
</evidence>
<feature type="region of interest" description="Disordered" evidence="9">
    <location>
        <begin position="163"/>
        <end position="182"/>
    </location>
</feature>
<protein>
    <recommendedName>
        <fullName evidence="14">CCT domain-containing protein</fullName>
    </recommendedName>
</protein>
<evidence type="ECO:0000256" key="9">
    <source>
        <dbReference type="SAM" id="MobiDB-lite"/>
    </source>
</evidence>
<dbReference type="EMBL" id="RWGY01000039">
    <property type="protein sequence ID" value="TVU08389.1"/>
    <property type="molecule type" value="Genomic_DNA"/>
</dbReference>
<feature type="domain" description="CCT" evidence="11">
    <location>
        <begin position="323"/>
        <end position="365"/>
    </location>
</feature>
<reference evidence="12 13" key="1">
    <citation type="journal article" date="2019" name="Sci. Rep.">
        <title>A high-quality genome of Eragrostis curvula grass provides insights into Poaceae evolution and supports new strategies to enhance forage quality.</title>
        <authorList>
            <person name="Carballo J."/>
            <person name="Santos B.A.C.M."/>
            <person name="Zappacosta D."/>
            <person name="Garbus I."/>
            <person name="Selva J.P."/>
            <person name="Gallo C.A."/>
            <person name="Diaz A."/>
            <person name="Albertini E."/>
            <person name="Caccamo M."/>
            <person name="Echenique V."/>
        </authorList>
    </citation>
    <scope>NUCLEOTIDE SEQUENCE [LARGE SCALE GENOMIC DNA]</scope>
    <source>
        <strain evidence="13">cv. Victoria</strain>
        <tissue evidence="12">Leaf</tissue>
    </source>
</reference>
<dbReference type="GO" id="GO:0009909">
    <property type="term" value="P:regulation of flower development"/>
    <property type="evidence" value="ECO:0007669"/>
    <property type="project" value="InterPro"/>
</dbReference>
<evidence type="ECO:0000313" key="13">
    <source>
        <dbReference type="Proteomes" id="UP000324897"/>
    </source>
</evidence>
<dbReference type="PROSITE" id="PS51017">
    <property type="entry name" value="CCT"/>
    <property type="match status" value="1"/>
</dbReference>
<sequence length="398" mass="43019">RTRDPPPPHARTRHCPLPLSERTASRAFWLAASSDLARILFDATMELHKYWGVGGRRCGACEAAPAAVHCRTCGGVFLCTACDARPAHAGAGHERVWVCEVCELAPAAVTCKADAAVLCAACDSDIHDANPLARRHTRVPIAPIGSAAAAAAVESMLFGTAGEEQKAGAEQHHQHHHHHQHALNLNVEAKDMKLDYLFSDLDPYLNVELPRFQHADSVVPSGVAAVELDFTGGIGVKQTSYSSYTATSLAHSGSSSEVGVVPDTICIGAGGGSFELDFTRPKPQAYMPYTATPPSHSVSSVDAEVVPERSEAAVPRPLMGEGREARLMRYREKRKNRRFEKTIRYASRKAYAETRPRIKGRFAKRTDNDADDAEAEVAVPSGTSSYMLDFGYSVVPSF</sequence>
<evidence type="ECO:0000259" key="11">
    <source>
        <dbReference type="PROSITE" id="PS51017"/>
    </source>
</evidence>
<evidence type="ECO:0000256" key="5">
    <source>
        <dbReference type="ARBA" id="ARBA00022833"/>
    </source>
</evidence>
<keyword evidence="6 8" id="KW-0539">Nucleus</keyword>
<evidence type="ECO:0000259" key="10">
    <source>
        <dbReference type="PROSITE" id="PS50119"/>
    </source>
</evidence>
<dbReference type="Pfam" id="PF00643">
    <property type="entry name" value="zf-B_box"/>
    <property type="match status" value="1"/>
</dbReference>
<dbReference type="CDD" id="cd19821">
    <property type="entry name" value="Bbox1_BBX-like"/>
    <property type="match status" value="1"/>
</dbReference>
<dbReference type="PANTHER" id="PTHR31319:SF83">
    <property type="entry name" value="C2C2-CO-LIKE TRANSCRIPTION FACTOR"/>
    <property type="match status" value="1"/>
</dbReference>
<keyword evidence="4 7" id="KW-0863">Zinc-finger</keyword>
<feature type="non-terminal residue" evidence="12">
    <location>
        <position position="1"/>
    </location>
</feature>
<dbReference type="Gramene" id="TVU08389">
    <property type="protein sequence ID" value="TVU08389"/>
    <property type="gene ID" value="EJB05_41793"/>
</dbReference>
<keyword evidence="5" id="KW-0862">Zinc</keyword>
<evidence type="ECO:0000256" key="6">
    <source>
        <dbReference type="ARBA" id="ARBA00023242"/>
    </source>
</evidence>
<evidence type="ECO:0000256" key="8">
    <source>
        <dbReference type="PROSITE-ProRule" id="PRU00357"/>
    </source>
</evidence>
<evidence type="ECO:0000256" key="4">
    <source>
        <dbReference type="ARBA" id="ARBA00022771"/>
    </source>
</evidence>
<dbReference type="OrthoDB" id="153872at2759"/>
<dbReference type="PANTHER" id="PTHR31319">
    <property type="entry name" value="ZINC FINGER PROTEIN CONSTANS-LIKE 4"/>
    <property type="match status" value="1"/>
</dbReference>
<dbReference type="CDD" id="cd19757">
    <property type="entry name" value="Bbox1"/>
    <property type="match status" value="1"/>
</dbReference>
<dbReference type="GO" id="GO:0008270">
    <property type="term" value="F:zinc ion binding"/>
    <property type="evidence" value="ECO:0007669"/>
    <property type="project" value="UniProtKB-KW"/>
</dbReference>
<keyword evidence="3" id="KW-0479">Metal-binding</keyword>
<dbReference type="Pfam" id="PF06203">
    <property type="entry name" value="CCT"/>
    <property type="match status" value="1"/>
</dbReference>
<feature type="domain" description="B box-type" evidence="10">
    <location>
        <begin position="94"/>
        <end position="141"/>
    </location>
</feature>
<dbReference type="SMART" id="SM00336">
    <property type="entry name" value="BBOX"/>
    <property type="match status" value="2"/>
</dbReference>
<comment type="caution">
    <text evidence="12">The sequence shown here is derived from an EMBL/GenBank/DDBJ whole genome shotgun (WGS) entry which is preliminary data.</text>
</comment>
<comment type="similarity">
    <text evidence="2">Belongs to the CONSTANS family.</text>
</comment>
<evidence type="ECO:0000256" key="3">
    <source>
        <dbReference type="ARBA" id="ARBA00022723"/>
    </source>
</evidence>
<evidence type="ECO:0000256" key="1">
    <source>
        <dbReference type="ARBA" id="ARBA00004123"/>
    </source>
</evidence>
<dbReference type="GO" id="GO:0005634">
    <property type="term" value="C:nucleus"/>
    <property type="evidence" value="ECO:0007669"/>
    <property type="project" value="UniProtKB-SubCell"/>
</dbReference>
<gene>
    <name evidence="12" type="ORF">EJB05_41793</name>
</gene>
<comment type="subcellular location">
    <subcellularLocation>
        <location evidence="1 8">Nucleus</location>
    </subcellularLocation>
</comment>
<dbReference type="InterPro" id="IPR010402">
    <property type="entry name" value="CCT_domain"/>
</dbReference>
<dbReference type="PROSITE" id="PS50119">
    <property type="entry name" value="ZF_BBOX"/>
    <property type="match status" value="1"/>
</dbReference>
<proteinExistence type="inferred from homology"/>